<dbReference type="RefSeq" id="WP_382385693.1">
    <property type="nucleotide sequence ID" value="NZ_JBHLWI010000002.1"/>
</dbReference>
<dbReference type="InterPro" id="IPR036709">
    <property type="entry name" value="Autotransporte_beta_dom_sf"/>
</dbReference>
<evidence type="ECO:0008006" key="3">
    <source>
        <dbReference type="Google" id="ProtNLM"/>
    </source>
</evidence>
<name>A0ABV6FMZ1_9BACT</name>
<gene>
    <name evidence="1" type="ORF">ACFFIP_00990</name>
</gene>
<proteinExistence type="predicted"/>
<comment type="caution">
    <text evidence="1">The sequence shown here is derived from an EMBL/GenBank/DDBJ whole genome shotgun (WGS) entry which is preliminary data.</text>
</comment>
<keyword evidence="2" id="KW-1185">Reference proteome</keyword>
<dbReference type="InterPro" id="IPR011250">
    <property type="entry name" value="OMP/PagP_B-barrel"/>
</dbReference>
<evidence type="ECO:0000313" key="2">
    <source>
        <dbReference type="Proteomes" id="UP001589797"/>
    </source>
</evidence>
<protein>
    <recommendedName>
        <fullName evidence="3">Outer membrane protein beta-barrel domain-containing protein</fullName>
    </recommendedName>
</protein>
<organism evidence="1 2">
    <name type="scientific">Fontibacter flavus</name>
    <dbReference type="NCBI Taxonomy" id="654838"/>
    <lineage>
        <taxon>Bacteria</taxon>
        <taxon>Pseudomonadati</taxon>
        <taxon>Bacteroidota</taxon>
        <taxon>Cytophagia</taxon>
        <taxon>Cytophagales</taxon>
        <taxon>Cyclobacteriaceae</taxon>
        <taxon>Fontibacter</taxon>
    </lineage>
</organism>
<dbReference type="Proteomes" id="UP001589797">
    <property type="component" value="Unassembled WGS sequence"/>
</dbReference>
<evidence type="ECO:0000313" key="1">
    <source>
        <dbReference type="EMBL" id="MFC0261238.1"/>
    </source>
</evidence>
<dbReference type="Gene3D" id="2.40.128.130">
    <property type="entry name" value="Autotransporter beta-domain"/>
    <property type="match status" value="1"/>
</dbReference>
<dbReference type="EMBL" id="JBHLWI010000002">
    <property type="protein sequence ID" value="MFC0261238.1"/>
    <property type="molecule type" value="Genomic_DNA"/>
</dbReference>
<reference evidence="1 2" key="1">
    <citation type="submission" date="2024-09" db="EMBL/GenBank/DDBJ databases">
        <authorList>
            <person name="Sun Q."/>
            <person name="Mori K."/>
        </authorList>
    </citation>
    <scope>NUCLEOTIDE SEQUENCE [LARGE SCALE GENOMIC DNA]</scope>
    <source>
        <strain evidence="1 2">CCM 7650</strain>
    </source>
</reference>
<sequence>MNKIITTAFLILVLSGTLVAQTEQRVWLIGGQISFNSDNSLRIGTGNIPDTRFSTNAYSLLPTVGYFFKQNWVIGGNLGYHHLNYNITNDQTGENLNSQNQWSGRGGVFMRRYLPINEQVFFHLQGGLAYTFGESETIQLQNDAILRKNRGLIMHTQAGISYFPRRWIAIEGNINPFSYSFQRTKTPQTTGDQNEQEHSFSTGLNGNFLSLGFNFFISRPR</sequence>
<accession>A0ABV6FMZ1</accession>
<dbReference type="SUPFAM" id="SSF56925">
    <property type="entry name" value="OMPA-like"/>
    <property type="match status" value="1"/>
</dbReference>